<evidence type="ECO:0000313" key="3">
    <source>
        <dbReference type="Proteomes" id="UP000574761"/>
    </source>
</evidence>
<dbReference type="RefSeq" id="WP_183807672.1">
    <property type="nucleotide sequence ID" value="NZ_JACIEE010000011.1"/>
</dbReference>
<reference evidence="2 3" key="1">
    <citation type="submission" date="2020-08" db="EMBL/GenBank/DDBJ databases">
        <title>Genomic Encyclopedia of Type Strains, Phase IV (KMG-IV): sequencing the most valuable type-strain genomes for metagenomic binning, comparative biology and taxonomic classification.</title>
        <authorList>
            <person name="Goeker M."/>
        </authorList>
    </citation>
    <scope>NUCLEOTIDE SEQUENCE [LARGE SCALE GENOMIC DNA]</scope>
    <source>
        <strain evidence="2 3">DSM 100211</strain>
    </source>
</reference>
<feature type="transmembrane region" description="Helical" evidence="1">
    <location>
        <begin position="63"/>
        <end position="87"/>
    </location>
</feature>
<dbReference type="EMBL" id="JACIEE010000011">
    <property type="protein sequence ID" value="MBB3979431.1"/>
    <property type="molecule type" value="Genomic_DNA"/>
</dbReference>
<sequence>MLSIVTALAQNMFFRVEDRIEETLQRSKRNAIFAGIAGLLLLTAYALAVAAISVALAQRYGTVPALLGLAGGVATLALVLIAVLLYLNNRDARLRRRRRQQMRARTQFAAIAAGSAARNPLATAALGVALALFLRPGGRRRDDD</sequence>
<feature type="transmembrane region" description="Helical" evidence="1">
    <location>
        <begin position="31"/>
        <end position="57"/>
    </location>
</feature>
<organism evidence="2 3">
    <name type="scientific">Mycoplana azooxidifex</name>
    <dbReference type="NCBI Taxonomy" id="1636188"/>
    <lineage>
        <taxon>Bacteria</taxon>
        <taxon>Pseudomonadati</taxon>
        <taxon>Pseudomonadota</taxon>
        <taxon>Alphaproteobacteria</taxon>
        <taxon>Hyphomicrobiales</taxon>
        <taxon>Rhizobiaceae</taxon>
        <taxon>Mycoplana</taxon>
    </lineage>
</organism>
<comment type="caution">
    <text evidence="2">The sequence shown here is derived from an EMBL/GenBank/DDBJ whole genome shotgun (WGS) entry which is preliminary data.</text>
</comment>
<dbReference type="Proteomes" id="UP000574761">
    <property type="component" value="Unassembled WGS sequence"/>
</dbReference>
<proteinExistence type="predicted"/>
<feature type="transmembrane region" description="Helical" evidence="1">
    <location>
        <begin position="108"/>
        <end position="134"/>
    </location>
</feature>
<name>A0A7W6DA17_9HYPH</name>
<keyword evidence="1" id="KW-0812">Transmembrane</keyword>
<keyword evidence="1" id="KW-0472">Membrane</keyword>
<dbReference type="AlphaFoldDB" id="A0A7W6DA17"/>
<keyword evidence="1" id="KW-1133">Transmembrane helix</keyword>
<evidence type="ECO:0000256" key="1">
    <source>
        <dbReference type="SAM" id="Phobius"/>
    </source>
</evidence>
<gene>
    <name evidence="2" type="ORF">GGQ64_004673</name>
</gene>
<evidence type="ECO:0000313" key="2">
    <source>
        <dbReference type="EMBL" id="MBB3979431.1"/>
    </source>
</evidence>
<protein>
    <submittedName>
        <fullName evidence="2">Chromate transport protein ChrA</fullName>
    </submittedName>
</protein>
<accession>A0A7W6DA17</accession>
<keyword evidence="3" id="KW-1185">Reference proteome</keyword>